<dbReference type="STRING" id="587909.SAMN05421810_108213"/>
<keyword evidence="5" id="KW-1185">Reference proteome</keyword>
<keyword evidence="2" id="KW-0812">Transmembrane</keyword>
<evidence type="ECO:0000259" key="3">
    <source>
        <dbReference type="Pfam" id="PF01478"/>
    </source>
</evidence>
<protein>
    <submittedName>
        <fullName evidence="4">Leader peptidase (Prepilin peptidase) / N-methyltransferase</fullName>
    </submittedName>
</protein>
<dbReference type="InterPro" id="IPR000045">
    <property type="entry name" value="Prepilin_IV_endopep_pep"/>
</dbReference>
<reference evidence="5" key="1">
    <citation type="submission" date="2016-10" db="EMBL/GenBank/DDBJ databases">
        <authorList>
            <person name="Varghese N."/>
            <person name="Submissions S."/>
        </authorList>
    </citation>
    <scope>NUCLEOTIDE SEQUENCE [LARGE SCALE GENOMIC DNA]</scope>
    <source>
        <strain evidence="5">CGMCC 4.5579</strain>
    </source>
</reference>
<dbReference type="GO" id="GO:0005886">
    <property type="term" value="C:plasma membrane"/>
    <property type="evidence" value="ECO:0007669"/>
    <property type="project" value="TreeGrafter"/>
</dbReference>
<dbReference type="GO" id="GO:0008168">
    <property type="term" value="F:methyltransferase activity"/>
    <property type="evidence" value="ECO:0007669"/>
    <property type="project" value="UniProtKB-KW"/>
</dbReference>
<organism evidence="4 5">
    <name type="scientific">Amycolatopsis arida</name>
    <dbReference type="NCBI Taxonomy" id="587909"/>
    <lineage>
        <taxon>Bacteria</taxon>
        <taxon>Bacillati</taxon>
        <taxon>Actinomycetota</taxon>
        <taxon>Actinomycetes</taxon>
        <taxon>Pseudonocardiales</taxon>
        <taxon>Pseudonocardiaceae</taxon>
        <taxon>Amycolatopsis</taxon>
    </lineage>
</organism>
<keyword evidence="4" id="KW-0808">Transferase</keyword>
<keyword evidence="2" id="KW-1133">Transmembrane helix</keyword>
<gene>
    <name evidence="4" type="ORF">SAMN05421810_108213</name>
</gene>
<dbReference type="InterPro" id="IPR050882">
    <property type="entry name" value="Prepilin_peptidase/N-MTase"/>
</dbReference>
<dbReference type="RefSeq" id="WP_243859694.1">
    <property type="nucleotide sequence ID" value="NZ_FOWW01000008.1"/>
</dbReference>
<evidence type="ECO:0000256" key="1">
    <source>
        <dbReference type="ARBA" id="ARBA00005801"/>
    </source>
</evidence>
<dbReference type="EMBL" id="FOWW01000008">
    <property type="protein sequence ID" value="SFQ51254.1"/>
    <property type="molecule type" value="Genomic_DNA"/>
</dbReference>
<feature type="transmembrane region" description="Helical" evidence="2">
    <location>
        <begin position="204"/>
        <end position="223"/>
    </location>
</feature>
<comment type="similarity">
    <text evidence="1">Belongs to the peptidase A24 family.</text>
</comment>
<proteinExistence type="inferred from homology"/>
<dbReference type="Proteomes" id="UP000198727">
    <property type="component" value="Unassembled WGS sequence"/>
</dbReference>
<feature type="transmembrane region" description="Helical" evidence="2">
    <location>
        <begin position="123"/>
        <end position="145"/>
    </location>
</feature>
<keyword evidence="2" id="KW-0472">Membrane</keyword>
<feature type="domain" description="Prepilin type IV endopeptidase peptidase" evidence="3">
    <location>
        <begin position="76"/>
        <end position="178"/>
    </location>
</feature>
<dbReference type="Pfam" id="PF01478">
    <property type="entry name" value="Peptidase_A24"/>
    <property type="match status" value="1"/>
</dbReference>
<dbReference type="Gene3D" id="1.20.120.1220">
    <property type="match status" value="1"/>
</dbReference>
<dbReference type="AlphaFoldDB" id="A0A1I5Z452"/>
<feature type="transmembrane region" description="Helical" evidence="2">
    <location>
        <begin position="95"/>
        <end position="116"/>
    </location>
</feature>
<feature type="transmembrane region" description="Helical" evidence="2">
    <location>
        <begin position="34"/>
        <end position="54"/>
    </location>
</feature>
<dbReference type="PANTHER" id="PTHR30487:SF0">
    <property type="entry name" value="PREPILIN LEADER PEPTIDASE_N-METHYLTRANSFERASE-RELATED"/>
    <property type="match status" value="1"/>
</dbReference>
<evidence type="ECO:0000313" key="5">
    <source>
        <dbReference type="Proteomes" id="UP000198727"/>
    </source>
</evidence>
<feature type="transmembrane region" description="Helical" evidence="2">
    <location>
        <begin position="165"/>
        <end position="192"/>
    </location>
</feature>
<dbReference type="PANTHER" id="PTHR30487">
    <property type="entry name" value="TYPE 4 PREPILIN-LIKE PROTEINS LEADER PEPTIDE-PROCESSING ENZYME"/>
    <property type="match status" value="1"/>
</dbReference>
<name>A0A1I5Z452_9PSEU</name>
<feature type="transmembrane region" description="Helical" evidence="2">
    <location>
        <begin position="66"/>
        <end position="83"/>
    </location>
</feature>
<accession>A0A1I5Z452</accession>
<keyword evidence="4" id="KW-0489">Methyltransferase</keyword>
<sequence>MSWHLDIAFAVLAFAAAGLGVGRAGRWALRRSRVPIVLPVGWCELTTAVLWSAVALRWLTGGWPAWWLPVPLAVTGLAVPLALADARHLRLPDVLTLPAYPVLGAAVAVAALAAPAPGLAGRAALAAIVFGGLHALVHVVVPDALGAGDVKLAGSLGAALGASGWAALLLAACLAAVVSVVLVAAATLRHVVGRRDGPGGRRGVPHGVGLLAGAVLAVVFPGTELEVDMGS</sequence>
<evidence type="ECO:0000313" key="4">
    <source>
        <dbReference type="EMBL" id="SFQ51254.1"/>
    </source>
</evidence>
<evidence type="ECO:0000256" key="2">
    <source>
        <dbReference type="SAM" id="Phobius"/>
    </source>
</evidence>
<dbReference type="GO" id="GO:0004190">
    <property type="term" value="F:aspartic-type endopeptidase activity"/>
    <property type="evidence" value="ECO:0007669"/>
    <property type="project" value="InterPro"/>
</dbReference>
<dbReference type="GO" id="GO:0006465">
    <property type="term" value="P:signal peptide processing"/>
    <property type="evidence" value="ECO:0007669"/>
    <property type="project" value="TreeGrafter"/>
</dbReference>
<dbReference type="GO" id="GO:0032259">
    <property type="term" value="P:methylation"/>
    <property type="evidence" value="ECO:0007669"/>
    <property type="project" value="UniProtKB-KW"/>
</dbReference>